<name>A0ABD5ZZ40_9EURY</name>
<keyword evidence="1" id="KW-1133">Transmembrane helix</keyword>
<dbReference type="Proteomes" id="UP001596434">
    <property type="component" value="Unassembled WGS sequence"/>
</dbReference>
<dbReference type="Pfam" id="PF01694">
    <property type="entry name" value="Rhomboid"/>
    <property type="match status" value="1"/>
</dbReference>
<feature type="transmembrane region" description="Helical" evidence="1">
    <location>
        <begin position="17"/>
        <end position="36"/>
    </location>
</feature>
<dbReference type="InterPro" id="IPR022764">
    <property type="entry name" value="Peptidase_S54_rhomboid_dom"/>
</dbReference>
<feature type="transmembrane region" description="Helical" evidence="1">
    <location>
        <begin position="43"/>
        <end position="65"/>
    </location>
</feature>
<proteinExistence type="predicted"/>
<evidence type="ECO:0000313" key="3">
    <source>
        <dbReference type="EMBL" id="MFC7255799.1"/>
    </source>
</evidence>
<reference evidence="3 4" key="1">
    <citation type="journal article" date="2019" name="Int. J. Syst. Evol. Microbiol.">
        <title>The Global Catalogue of Microorganisms (GCM) 10K type strain sequencing project: providing services to taxonomists for standard genome sequencing and annotation.</title>
        <authorList>
            <consortium name="The Broad Institute Genomics Platform"/>
            <consortium name="The Broad Institute Genome Sequencing Center for Infectious Disease"/>
            <person name="Wu L."/>
            <person name="Ma J."/>
        </authorList>
    </citation>
    <scope>NUCLEOTIDE SEQUENCE [LARGE SCALE GENOMIC DNA]</scope>
    <source>
        <strain evidence="3 4">GX21</strain>
    </source>
</reference>
<feature type="transmembrane region" description="Helical" evidence="1">
    <location>
        <begin position="77"/>
        <end position="97"/>
    </location>
</feature>
<keyword evidence="4" id="KW-1185">Reference proteome</keyword>
<evidence type="ECO:0000259" key="2">
    <source>
        <dbReference type="Pfam" id="PF01694"/>
    </source>
</evidence>
<dbReference type="GeneID" id="96954173"/>
<dbReference type="RefSeq" id="WP_379704097.1">
    <property type="nucleotide sequence ID" value="NZ_JBHTAT010000001.1"/>
</dbReference>
<dbReference type="EMBL" id="JBHTAT010000001">
    <property type="protein sequence ID" value="MFC7255799.1"/>
    <property type="molecule type" value="Genomic_DNA"/>
</dbReference>
<keyword evidence="1" id="KW-0812">Transmembrane</keyword>
<feature type="transmembrane region" description="Helical" evidence="1">
    <location>
        <begin position="130"/>
        <end position="148"/>
    </location>
</feature>
<keyword evidence="1" id="KW-0472">Membrane</keyword>
<gene>
    <name evidence="3" type="ORF">ACFQKE_10940</name>
</gene>
<evidence type="ECO:0000256" key="1">
    <source>
        <dbReference type="SAM" id="Phobius"/>
    </source>
</evidence>
<feature type="transmembrane region" description="Helical" evidence="1">
    <location>
        <begin position="104"/>
        <end position="124"/>
    </location>
</feature>
<evidence type="ECO:0000313" key="4">
    <source>
        <dbReference type="Proteomes" id="UP001596434"/>
    </source>
</evidence>
<feature type="transmembrane region" description="Helical" evidence="1">
    <location>
        <begin position="160"/>
        <end position="183"/>
    </location>
</feature>
<protein>
    <recommendedName>
        <fullName evidence="2">Peptidase S54 rhomboid domain-containing protein</fullName>
    </recommendedName>
</protein>
<feature type="transmembrane region" description="Helical" evidence="1">
    <location>
        <begin position="189"/>
        <end position="208"/>
    </location>
</feature>
<dbReference type="AlphaFoldDB" id="A0ABD5ZZ40"/>
<accession>A0ABD5ZZ40</accession>
<sequence>MVQLYLSNFVHGDIPHLANNILSYLLLMLFIFPLAVSAGKQRILRIVSILFLTILPLLVSVYSIATLGDMGAETVVGFSGVIAGYAGALPFFIAYHVNEKVADIGVEIAGTSLMGLELGAVLWLAGLRRWSIVLLAVLSVVGLGFAGYDRQVVAKIGREYEVHLVVYALILFAAVPVTLFVGVGAGTNVYGHLIGLIGGFLLMLGVLLTRRVAIQIVT</sequence>
<organism evidence="3 4">
    <name type="scientific">Haloplanus litoreus</name>
    <dbReference type="NCBI Taxonomy" id="767515"/>
    <lineage>
        <taxon>Archaea</taxon>
        <taxon>Methanobacteriati</taxon>
        <taxon>Methanobacteriota</taxon>
        <taxon>Stenosarchaea group</taxon>
        <taxon>Halobacteria</taxon>
        <taxon>Halobacteriales</taxon>
        <taxon>Haloferacaceae</taxon>
        <taxon>Haloplanus</taxon>
    </lineage>
</organism>
<feature type="domain" description="Peptidase S54 rhomboid" evidence="2">
    <location>
        <begin position="3"/>
        <end position="98"/>
    </location>
</feature>
<comment type="caution">
    <text evidence="3">The sequence shown here is derived from an EMBL/GenBank/DDBJ whole genome shotgun (WGS) entry which is preliminary data.</text>
</comment>